<dbReference type="EMBL" id="BAAARW010000027">
    <property type="protein sequence ID" value="GAA2443685.1"/>
    <property type="molecule type" value="Genomic_DNA"/>
</dbReference>
<gene>
    <name evidence="2" type="ORF">GCM10010191_70330</name>
</gene>
<organism evidence="2 3">
    <name type="scientific">Actinomadura vinacea</name>
    <dbReference type="NCBI Taxonomy" id="115336"/>
    <lineage>
        <taxon>Bacteria</taxon>
        <taxon>Bacillati</taxon>
        <taxon>Actinomycetota</taxon>
        <taxon>Actinomycetes</taxon>
        <taxon>Streptosporangiales</taxon>
        <taxon>Thermomonosporaceae</taxon>
        <taxon>Actinomadura</taxon>
    </lineage>
</organism>
<dbReference type="RefSeq" id="WP_344594910.1">
    <property type="nucleotide sequence ID" value="NZ_BAAARW010000027.1"/>
</dbReference>
<evidence type="ECO:0000313" key="2">
    <source>
        <dbReference type="EMBL" id="GAA2443685.1"/>
    </source>
</evidence>
<evidence type="ECO:0000256" key="1">
    <source>
        <dbReference type="SAM" id="MobiDB-lite"/>
    </source>
</evidence>
<feature type="region of interest" description="Disordered" evidence="1">
    <location>
        <begin position="1"/>
        <end position="21"/>
    </location>
</feature>
<reference evidence="2 3" key="1">
    <citation type="journal article" date="2019" name="Int. J. Syst. Evol. Microbiol.">
        <title>The Global Catalogue of Microorganisms (GCM) 10K type strain sequencing project: providing services to taxonomists for standard genome sequencing and annotation.</title>
        <authorList>
            <consortium name="The Broad Institute Genomics Platform"/>
            <consortium name="The Broad Institute Genome Sequencing Center for Infectious Disease"/>
            <person name="Wu L."/>
            <person name="Ma J."/>
        </authorList>
    </citation>
    <scope>NUCLEOTIDE SEQUENCE [LARGE SCALE GENOMIC DNA]</scope>
    <source>
        <strain evidence="2 3">JCM 3325</strain>
    </source>
</reference>
<accession>A0ABN3JY41</accession>
<evidence type="ECO:0000313" key="3">
    <source>
        <dbReference type="Proteomes" id="UP001501231"/>
    </source>
</evidence>
<sequence>MPSHTQAARVADGSIDDDGGITGPAFFDHVRRLRRPVINSPKGQTMPVPPDLARRPVVNPAPHCWALVSRRDEPRAAVKATIEALTSDVGTSTTGPRRRNAFLYAQVFPRCGRCRRT</sequence>
<proteinExistence type="predicted"/>
<name>A0ABN3JY41_9ACTN</name>
<comment type="caution">
    <text evidence="2">The sequence shown here is derived from an EMBL/GenBank/DDBJ whole genome shotgun (WGS) entry which is preliminary data.</text>
</comment>
<keyword evidence="3" id="KW-1185">Reference proteome</keyword>
<protein>
    <submittedName>
        <fullName evidence="2">Uncharacterized protein</fullName>
    </submittedName>
</protein>
<dbReference type="Proteomes" id="UP001501231">
    <property type="component" value="Unassembled WGS sequence"/>
</dbReference>